<feature type="transmembrane region" description="Helical" evidence="1">
    <location>
        <begin position="6"/>
        <end position="29"/>
    </location>
</feature>
<dbReference type="EMBL" id="LOTN01000075">
    <property type="protein sequence ID" value="KUZ80958.1"/>
    <property type="molecule type" value="Genomic_DNA"/>
</dbReference>
<sequence>MDATLFWNAATAVSTFLAAAVALGIAIAAQRRAAATELARARLAAIGIEPKLRQIAKAIENGQLKVTRAIEVGITYSERPERKGTVDLDKGWSERVKMMDLLQTTLRHCVDAIDPVEIEKIASIPNHCAANIMRSRVLLIEVGRSLDNAIYAGGPIPQISQLNEINKTLVTINELVSSTADVCKHEIGQLTKRR</sequence>
<dbReference type="Proteomes" id="UP000065521">
    <property type="component" value="Unassembled WGS sequence"/>
</dbReference>
<gene>
    <name evidence="2" type="ORF">WI38_32800</name>
</gene>
<evidence type="ECO:0000313" key="3">
    <source>
        <dbReference type="Proteomes" id="UP000065521"/>
    </source>
</evidence>
<keyword evidence="1" id="KW-0812">Transmembrane</keyword>
<protein>
    <submittedName>
        <fullName evidence="2">Uncharacterized protein</fullName>
    </submittedName>
</protein>
<reference evidence="2 3" key="1">
    <citation type="submission" date="2015-11" db="EMBL/GenBank/DDBJ databases">
        <title>Expanding the genomic diversity of Burkholderia species for the development of highly accurate diagnostics.</title>
        <authorList>
            <person name="Sahl J."/>
            <person name="Keim P."/>
            <person name="Wagner D."/>
        </authorList>
    </citation>
    <scope>NUCLEOTIDE SEQUENCE [LARGE SCALE GENOMIC DNA]</scope>
    <source>
        <strain evidence="2 3">RF32-BP4</strain>
    </source>
</reference>
<accession>A0A102LZF0</accession>
<proteinExistence type="predicted"/>
<name>A0A102LZF0_9BURK</name>
<dbReference type="RefSeq" id="WP_059638141.1">
    <property type="nucleotide sequence ID" value="NZ_LOTK01000042.1"/>
</dbReference>
<comment type="caution">
    <text evidence="2">The sequence shown here is derived from an EMBL/GenBank/DDBJ whole genome shotgun (WGS) entry which is preliminary data.</text>
</comment>
<keyword evidence="1" id="KW-0472">Membrane</keyword>
<organism evidence="2 3">
    <name type="scientific">Burkholderia ubonensis</name>
    <dbReference type="NCBI Taxonomy" id="101571"/>
    <lineage>
        <taxon>Bacteria</taxon>
        <taxon>Pseudomonadati</taxon>
        <taxon>Pseudomonadota</taxon>
        <taxon>Betaproteobacteria</taxon>
        <taxon>Burkholderiales</taxon>
        <taxon>Burkholderiaceae</taxon>
        <taxon>Burkholderia</taxon>
        <taxon>Burkholderia cepacia complex</taxon>
    </lineage>
</organism>
<evidence type="ECO:0000256" key="1">
    <source>
        <dbReference type="SAM" id="Phobius"/>
    </source>
</evidence>
<dbReference type="AlphaFoldDB" id="A0A102LZF0"/>
<evidence type="ECO:0000313" key="2">
    <source>
        <dbReference type="EMBL" id="KUZ80958.1"/>
    </source>
</evidence>
<keyword evidence="1" id="KW-1133">Transmembrane helix</keyword>